<dbReference type="Pfam" id="PF22522">
    <property type="entry name" value="DUF6998"/>
    <property type="match status" value="1"/>
</dbReference>
<reference evidence="2 3" key="1">
    <citation type="submission" date="2022-10" db="EMBL/GenBank/DDBJ databases">
        <title>Characterization of Pseudomonas capsici strains from pepper and tomato in Georgia.</title>
        <authorList>
            <person name="Zhao M."/>
            <person name="Dutta B."/>
        </authorList>
    </citation>
    <scope>NUCLEOTIDE SEQUENCE [LARGE SCALE GENOMIC DNA]</scope>
    <source>
        <strain evidence="2 3">Pc20-5</strain>
    </source>
</reference>
<proteinExistence type="predicted"/>
<protein>
    <recommendedName>
        <fullName evidence="1">DUF6998 domain-containing protein</fullName>
    </recommendedName>
</protein>
<gene>
    <name evidence="2" type="ORF">OH718_07825</name>
</gene>
<name>A0ABT3BUH2_9PSED</name>
<dbReference type="EMBL" id="JAOXML010000004">
    <property type="protein sequence ID" value="MCV4376503.1"/>
    <property type="molecule type" value="Genomic_DNA"/>
</dbReference>
<sequence>MSGLLSEVDTTADSARQVVEVCFFKGSNRLMKEEIQKQIAGALEELFGAVSKLQTAYPGKPFTLDGRLVGDIGEVVASLHYRIKLNEGLTKHHDAVCDDGRNVQIKTTFSKNLTFPVGHVPDYYLGIKLNRDGTFEEIYNGPGQLIKDALKRRAPTSTGLHGNITSQLKRINLDIPDSQRIPRR</sequence>
<dbReference type="Proteomes" id="UP001207294">
    <property type="component" value="Unassembled WGS sequence"/>
</dbReference>
<keyword evidence="3" id="KW-1185">Reference proteome</keyword>
<feature type="domain" description="DUF6998" evidence="1">
    <location>
        <begin position="45"/>
        <end position="181"/>
    </location>
</feature>
<comment type="caution">
    <text evidence="2">The sequence shown here is derived from an EMBL/GenBank/DDBJ whole genome shotgun (WGS) entry which is preliminary data.</text>
</comment>
<evidence type="ECO:0000313" key="3">
    <source>
        <dbReference type="Proteomes" id="UP001207294"/>
    </source>
</evidence>
<dbReference type="InterPro" id="IPR054267">
    <property type="entry name" value="DUF6998"/>
</dbReference>
<organism evidence="2 3">
    <name type="scientific">Pseudomonas capsici</name>
    <dbReference type="NCBI Taxonomy" id="2810614"/>
    <lineage>
        <taxon>Bacteria</taxon>
        <taxon>Pseudomonadati</taxon>
        <taxon>Pseudomonadota</taxon>
        <taxon>Gammaproteobacteria</taxon>
        <taxon>Pseudomonadales</taxon>
        <taxon>Pseudomonadaceae</taxon>
        <taxon>Pseudomonas</taxon>
    </lineage>
</organism>
<accession>A0ABT3BUH2</accession>
<evidence type="ECO:0000313" key="2">
    <source>
        <dbReference type="EMBL" id="MCV4376503.1"/>
    </source>
</evidence>
<evidence type="ECO:0000259" key="1">
    <source>
        <dbReference type="Pfam" id="PF22522"/>
    </source>
</evidence>
<dbReference type="RefSeq" id="WP_263943059.1">
    <property type="nucleotide sequence ID" value="NZ_JAOXMD010000002.1"/>
</dbReference>